<organism evidence="13 14">
    <name type="scientific">Neolecta irregularis (strain DAH-3)</name>
    <dbReference type="NCBI Taxonomy" id="1198029"/>
    <lineage>
        <taxon>Eukaryota</taxon>
        <taxon>Fungi</taxon>
        <taxon>Dikarya</taxon>
        <taxon>Ascomycota</taxon>
        <taxon>Taphrinomycotina</taxon>
        <taxon>Neolectales</taxon>
        <taxon>Neolectaceae</taxon>
        <taxon>Neolecta</taxon>
    </lineage>
</organism>
<evidence type="ECO:0000256" key="1">
    <source>
        <dbReference type="ARBA" id="ARBA00004448"/>
    </source>
</evidence>
<dbReference type="Proteomes" id="UP000186594">
    <property type="component" value="Unassembled WGS sequence"/>
</dbReference>
<evidence type="ECO:0000313" key="14">
    <source>
        <dbReference type="Proteomes" id="UP000186594"/>
    </source>
</evidence>
<dbReference type="GO" id="GO:0005743">
    <property type="term" value="C:mitochondrial inner membrane"/>
    <property type="evidence" value="ECO:0007669"/>
    <property type="project" value="UniProtKB-SubCell"/>
</dbReference>
<keyword evidence="9 10" id="KW-0472">Membrane</keyword>
<dbReference type="InterPro" id="IPR002048">
    <property type="entry name" value="EF_hand_dom"/>
</dbReference>
<feature type="repeat" description="Solcar" evidence="10">
    <location>
        <begin position="177"/>
        <end position="281"/>
    </location>
</feature>
<evidence type="ECO:0000256" key="10">
    <source>
        <dbReference type="PROSITE-ProRule" id="PRU00282"/>
    </source>
</evidence>
<comment type="subcellular location">
    <subcellularLocation>
        <location evidence="1">Mitochondrion inner membrane</location>
        <topology evidence="1">Multi-pass membrane protein</topology>
    </subcellularLocation>
</comment>
<dbReference type="PANTHER" id="PTHR24089">
    <property type="entry name" value="SOLUTE CARRIER FAMILY 25"/>
    <property type="match status" value="1"/>
</dbReference>
<evidence type="ECO:0000256" key="5">
    <source>
        <dbReference type="ARBA" id="ARBA00022792"/>
    </source>
</evidence>
<dbReference type="EMBL" id="LXFE01000280">
    <property type="protein sequence ID" value="OLL25939.1"/>
    <property type="molecule type" value="Genomic_DNA"/>
</dbReference>
<keyword evidence="2 11" id="KW-0813">Transport</keyword>
<evidence type="ECO:0000259" key="12">
    <source>
        <dbReference type="PROSITE" id="PS50222"/>
    </source>
</evidence>
<keyword evidence="5" id="KW-0999">Mitochondrion inner membrane</keyword>
<feature type="domain" description="EF-hand" evidence="12">
    <location>
        <begin position="113"/>
        <end position="148"/>
    </location>
</feature>
<comment type="similarity">
    <text evidence="11">Belongs to the mitochondrial carrier (TC 2.A.29) family.</text>
</comment>
<dbReference type="OMA" id="ADSMLQN"/>
<dbReference type="SUPFAM" id="SSF47473">
    <property type="entry name" value="EF-hand"/>
    <property type="match status" value="1"/>
</dbReference>
<dbReference type="GO" id="GO:0055085">
    <property type="term" value="P:transmembrane transport"/>
    <property type="evidence" value="ECO:0007669"/>
    <property type="project" value="InterPro"/>
</dbReference>
<dbReference type="PROSITE" id="PS00018">
    <property type="entry name" value="EF_HAND_1"/>
    <property type="match status" value="2"/>
</dbReference>
<dbReference type="PRINTS" id="PR00926">
    <property type="entry name" value="MITOCARRIER"/>
</dbReference>
<dbReference type="PROSITE" id="PS50222">
    <property type="entry name" value="EF_HAND_2"/>
    <property type="match status" value="2"/>
</dbReference>
<evidence type="ECO:0000256" key="3">
    <source>
        <dbReference type="ARBA" id="ARBA00022692"/>
    </source>
</evidence>
<evidence type="ECO:0000256" key="11">
    <source>
        <dbReference type="RuleBase" id="RU000488"/>
    </source>
</evidence>
<keyword evidence="4" id="KW-0677">Repeat</keyword>
<dbReference type="GO" id="GO:0005509">
    <property type="term" value="F:calcium ion binding"/>
    <property type="evidence" value="ECO:0007669"/>
    <property type="project" value="InterPro"/>
</dbReference>
<dbReference type="InterPro" id="IPR018247">
    <property type="entry name" value="EF_Hand_1_Ca_BS"/>
</dbReference>
<evidence type="ECO:0000256" key="9">
    <source>
        <dbReference type="ARBA" id="ARBA00023136"/>
    </source>
</evidence>
<keyword evidence="14" id="KW-1185">Reference proteome</keyword>
<feature type="domain" description="EF-hand" evidence="12">
    <location>
        <begin position="77"/>
        <end position="112"/>
    </location>
</feature>
<evidence type="ECO:0000256" key="7">
    <source>
        <dbReference type="ARBA" id="ARBA00022989"/>
    </source>
</evidence>
<dbReference type="Gene3D" id="1.10.238.10">
    <property type="entry name" value="EF-hand"/>
    <property type="match status" value="1"/>
</dbReference>
<dbReference type="SMART" id="SM00054">
    <property type="entry name" value="EFh"/>
    <property type="match status" value="3"/>
</dbReference>
<dbReference type="SUPFAM" id="SSF103506">
    <property type="entry name" value="Mitochondrial carrier"/>
    <property type="match status" value="1"/>
</dbReference>
<evidence type="ECO:0000256" key="6">
    <source>
        <dbReference type="ARBA" id="ARBA00022837"/>
    </source>
</evidence>
<dbReference type="STRING" id="1198029.A0A1U7LTI3"/>
<reference evidence="13 14" key="1">
    <citation type="submission" date="2016-04" db="EMBL/GenBank/DDBJ databases">
        <title>Evolutionary innovation and constraint leading to complex multicellularity in the Ascomycota.</title>
        <authorList>
            <person name="Cisse O."/>
            <person name="Nguyen A."/>
            <person name="Hewitt D.A."/>
            <person name="Jedd G."/>
            <person name="Stajich J.E."/>
        </authorList>
    </citation>
    <scope>NUCLEOTIDE SEQUENCE [LARGE SCALE GENOMIC DNA]</scope>
    <source>
        <strain evidence="13 14">DAH-3</strain>
    </source>
</reference>
<dbReference type="InterPro" id="IPR002067">
    <property type="entry name" value="MCP"/>
</dbReference>
<dbReference type="InterPro" id="IPR018108">
    <property type="entry name" value="MCP_transmembrane"/>
</dbReference>
<dbReference type="PROSITE" id="PS50920">
    <property type="entry name" value="SOLCAR"/>
    <property type="match status" value="1"/>
</dbReference>
<dbReference type="Pfam" id="PF00153">
    <property type="entry name" value="Mito_carr"/>
    <property type="match status" value="1"/>
</dbReference>
<protein>
    <submittedName>
        <fullName evidence="13">Calcium-binding mitochondrial carrier SAL1</fullName>
    </submittedName>
</protein>
<evidence type="ECO:0000256" key="4">
    <source>
        <dbReference type="ARBA" id="ARBA00022737"/>
    </source>
</evidence>
<dbReference type="InterPro" id="IPR023395">
    <property type="entry name" value="MCP_dom_sf"/>
</dbReference>
<evidence type="ECO:0000256" key="2">
    <source>
        <dbReference type="ARBA" id="ARBA00022448"/>
    </source>
</evidence>
<dbReference type="InterPro" id="IPR011992">
    <property type="entry name" value="EF-hand-dom_pair"/>
</dbReference>
<sequence>MRPQKESQKDRDVRIKQLYDKLNTRQEDSLDLSSLIEGLKKINHPLQDDQGVLKEILRSADLDGDGRFVEFKTFMEKSEMHLFQLFQSIDRDRNGNLSMEEVEHALLQASVTVSKKNLQAFFKSVDTDNDGEITFEEWRDFLLFTPHSSLTINAVYAYYQATHMSSEGDITLSDKALHGMGDFIAGGIAGAVSRTCTAPLDRLKVYLISQTSSEKRISSTMKSRISKAVYVPSKNLLKAMIQIYREGGGMRSFFVGNGLNVVKIFPESAIKFGVFEASKRVLAQMEGLPRESLGDLSSLSGYLAGGLAGSVSQFAIYPSI</sequence>
<evidence type="ECO:0000256" key="8">
    <source>
        <dbReference type="ARBA" id="ARBA00023128"/>
    </source>
</evidence>
<proteinExistence type="inferred from homology"/>
<keyword evidence="7" id="KW-1133">Transmembrane helix</keyword>
<dbReference type="CDD" id="cd00051">
    <property type="entry name" value="EFh"/>
    <property type="match status" value="1"/>
</dbReference>
<accession>A0A1U7LTI3</accession>
<keyword evidence="8" id="KW-0496">Mitochondrion</keyword>
<dbReference type="Gene3D" id="1.50.40.10">
    <property type="entry name" value="Mitochondrial carrier domain"/>
    <property type="match status" value="1"/>
</dbReference>
<keyword evidence="3 10" id="KW-0812">Transmembrane</keyword>
<name>A0A1U7LTI3_NEOID</name>
<dbReference type="Pfam" id="PF13499">
    <property type="entry name" value="EF-hand_7"/>
    <property type="match status" value="1"/>
</dbReference>
<gene>
    <name evidence="13" type="ORF">NEOLI_002247</name>
</gene>
<evidence type="ECO:0000313" key="13">
    <source>
        <dbReference type="EMBL" id="OLL25939.1"/>
    </source>
</evidence>
<dbReference type="OrthoDB" id="270584at2759"/>
<comment type="caution">
    <text evidence="13">The sequence shown here is derived from an EMBL/GenBank/DDBJ whole genome shotgun (WGS) entry which is preliminary data.</text>
</comment>
<keyword evidence="6" id="KW-0106">Calcium</keyword>
<dbReference type="AlphaFoldDB" id="A0A1U7LTI3"/>